<sequence>GASEPASENAPAPTAPPPVGVRPSNIGWISENLLLPQVLPNVVPTATQKGGCIDEPNPQPFLVP</sequence>
<accession>A0ABS3FU51</accession>
<feature type="region of interest" description="Disordered" evidence="1">
    <location>
        <begin position="1"/>
        <end position="23"/>
    </location>
</feature>
<name>A0ABS3FU51_9CYAN</name>
<organism evidence="2 3">
    <name type="scientific">Phormidium pseudopriestleyi FRX01</name>
    <dbReference type="NCBI Taxonomy" id="1759528"/>
    <lineage>
        <taxon>Bacteria</taxon>
        <taxon>Bacillati</taxon>
        <taxon>Cyanobacteriota</taxon>
        <taxon>Cyanophyceae</taxon>
        <taxon>Oscillatoriophycideae</taxon>
        <taxon>Oscillatoriales</taxon>
        <taxon>Oscillatoriaceae</taxon>
        <taxon>Phormidium</taxon>
    </lineage>
</organism>
<feature type="compositionally biased region" description="Low complexity" evidence="1">
    <location>
        <begin position="1"/>
        <end position="12"/>
    </location>
</feature>
<dbReference type="RefSeq" id="WP_207089134.1">
    <property type="nucleotide sequence ID" value="NZ_JAFLQW010000439.1"/>
</dbReference>
<evidence type="ECO:0000313" key="2">
    <source>
        <dbReference type="EMBL" id="MBO0350659.1"/>
    </source>
</evidence>
<dbReference type="EMBL" id="JAFLQW010000439">
    <property type="protein sequence ID" value="MBO0350659.1"/>
    <property type="molecule type" value="Genomic_DNA"/>
</dbReference>
<keyword evidence="3" id="KW-1185">Reference proteome</keyword>
<protein>
    <submittedName>
        <fullName evidence="2">Uncharacterized protein</fullName>
    </submittedName>
</protein>
<gene>
    <name evidence="2" type="ORF">J0895_16475</name>
</gene>
<evidence type="ECO:0000313" key="3">
    <source>
        <dbReference type="Proteomes" id="UP000664844"/>
    </source>
</evidence>
<dbReference type="Proteomes" id="UP000664844">
    <property type="component" value="Unassembled WGS sequence"/>
</dbReference>
<proteinExistence type="predicted"/>
<feature type="non-terminal residue" evidence="2">
    <location>
        <position position="1"/>
    </location>
</feature>
<feature type="region of interest" description="Disordered" evidence="1">
    <location>
        <begin position="45"/>
        <end position="64"/>
    </location>
</feature>
<evidence type="ECO:0000256" key="1">
    <source>
        <dbReference type="SAM" id="MobiDB-lite"/>
    </source>
</evidence>
<comment type="caution">
    <text evidence="2">The sequence shown here is derived from an EMBL/GenBank/DDBJ whole genome shotgun (WGS) entry which is preliminary data.</text>
</comment>
<reference evidence="2 3" key="1">
    <citation type="submission" date="2021-03" db="EMBL/GenBank/DDBJ databases">
        <title>Metabolic Capacity of the Antarctic Cyanobacterium Phormidium pseudopriestleyi that Sustains Oxygenic Photosynthesis in the Presence of Hydrogen Sulfide.</title>
        <authorList>
            <person name="Lumian J.E."/>
            <person name="Jungblut A.D."/>
            <person name="Dillon M.L."/>
            <person name="Hawes I."/>
            <person name="Doran P.T."/>
            <person name="Mackey T.J."/>
            <person name="Dick G.J."/>
            <person name="Grettenberger C.L."/>
            <person name="Sumner D.Y."/>
        </authorList>
    </citation>
    <scope>NUCLEOTIDE SEQUENCE [LARGE SCALE GENOMIC DNA]</scope>
    <source>
        <strain evidence="2 3">FRX01</strain>
    </source>
</reference>